<dbReference type="AlphaFoldDB" id="A0A120IDZ8"/>
<evidence type="ECO:0000313" key="6">
    <source>
        <dbReference type="Proteomes" id="UP000059672"/>
    </source>
</evidence>
<dbReference type="PRINTS" id="PR00778">
    <property type="entry name" value="HTHARSR"/>
</dbReference>
<sequence>MKVISCIREKKDQYKIDQYEYLLKNNATEFNQLSNIVGLIGNGVRLKLIWLIKQEQFCVCDLADILQMSVPAISQHLRKLKDVGIVETLRDKQTIYYSITPAKKIIVNHILDLVSEEIAVTI</sequence>
<dbReference type="SUPFAM" id="SSF46785">
    <property type="entry name" value="Winged helix' DNA-binding domain"/>
    <property type="match status" value="1"/>
</dbReference>
<proteinExistence type="predicted"/>
<organism evidence="5 6">
    <name type="scientific">Lutibacter profundi</name>
    <dbReference type="NCBI Taxonomy" id="1622118"/>
    <lineage>
        <taxon>Bacteria</taxon>
        <taxon>Pseudomonadati</taxon>
        <taxon>Bacteroidota</taxon>
        <taxon>Flavobacteriia</taxon>
        <taxon>Flavobacteriales</taxon>
        <taxon>Flavobacteriaceae</taxon>
        <taxon>Lutibacter</taxon>
    </lineage>
</organism>
<evidence type="ECO:0000256" key="1">
    <source>
        <dbReference type="ARBA" id="ARBA00023015"/>
    </source>
</evidence>
<evidence type="ECO:0000259" key="4">
    <source>
        <dbReference type="PROSITE" id="PS50987"/>
    </source>
</evidence>
<dbReference type="SMART" id="SM00418">
    <property type="entry name" value="HTH_ARSR"/>
    <property type="match status" value="1"/>
</dbReference>
<dbReference type="Gene3D" id="1.10.10.10">
    <property type="entry name" value="Winged helix-like DNA-binding domain superfamily/Winged helix DNA-binding domain"/>
    <property type="match status" value="1"/>
</dbReference>
<dbReference type="NCBIfam" id="NF033788">
    <property type="entry name" value="HTH_metalloreg"/>
    <property type="match status" value="1"/>
</dbReference>
<dbReference type="GO" id="GO:0003677">
    <property type="term" value="F:DNA binding"/>
    <property type="evidence" value="ECO:0007669"/>
    <property type="project" value="UniProtKB-KW"/>
</dbReference>
<name>A0A120IDZ8_9FLAO</name>
<dbReference type="EMBL" id="CP013355">
    <property type="protein sequence ID" value="AMC10107.1"/>
    <property type="molecule type" value="Genomic_DNA"/>
</dbReference>
<reference evidence="5 6" key="2">
    <citation type="journal article" date="2016" name="Int. J. Syst. Evol. Microbiol.">
        <title>Lutibacter profundi sp. nov., isolated from a deep-sea hydrothermal system on the Arctic Mid-Ocean Ridge and emended description of the genus Lutibacter.</title>
        <authorList>
            <person name="Le Moine Bauer S."/>
            <person name="Roalkvam I."/>
            <person name="Steen I.H."/>
            <person name="Dahle H."/>
        </authorList>
    </citation>
    <scope>NUCLEOTIDE SEQUENCE [LARGE SCALE GENOMIC DNA]</scope>
    <source>
        <strain evidence="5 6">LP1</strain>
    </source>
</reference>
<dbReference type="Pfam" id="PF01022">
    <property type="entry name" value="HTH_5"/>
    <property type="match status" value="1"/>
</dbReference>
<evidence type="ECO:0000256" key="2">
    <source>
        <dbReference type="ARBA" id="ARBA00023125"/>
    </source>
</evidence>
<dbReference type="KEGG" id="lut:Lupro_02065"/>
<keyword evidence="2" id="KW-0238">DNA-binding</keyword>
<evidence type="ECO:0000313" key="5">
    <source>
        <dbReference type="EMBL" id="AMC10107.1"/>
    </source>
</evidence>
<dbReference type="PATRIC" id="fig|1622118.3.peg.424"/>
<feature type="domain" description="HTH arsR-type" evidence="4">
    <location>
        <begin position="25"/>
        <end position="122"/>
    </location>
</feature>
<dbReference type="InterPro" id="IPR036388">
    <property type="entry name" value="WH-like_DNA-bd_sf"/>
</dbReference>
<dbReference type="InterPro" id="IPR001845">
    <property type="entry name" value="HTH_ArsR_DNA-bd_dom"/>
</dbReference>
<dbReference type="CDD" id="cd00090">
    <property type="entry name" value="HTH_ARSR"/>
    <property type="match status" value="1"/>
</dbReference>
<dbReference type="GO" id="GO:0003700">
    <property type="term" value="F:DNA-binding transcription factor activity"/>
    <property type="evidence" value="ECO:0007669"/>
    <property type="project" value="InterPro"/>
</dbReference>
<accession>A0A120IDZ8</accession>
<reference evidence="6" key="1">
    <citation type="submission" date="2015-12" db="EMBL/GenBank/DDBJ databases">
        <title>Complete genome sequence of Lutibacter profundus strain LP1.</title>
        <authorList>
            <person name="Wissuwa J."/>
            <person name="Le Moine Bauer S."/>
            <person name="Stokke R."/>
            <person name="Dahle H."/>
            <person name="Steen I.H."/>
        </authorList>
    </citation>
    <scope>NUCLEOTIDE SEQUENCE [LARGE SCALE GENOMIC DNA]</scope>
    <source>
        <strain evidence="6">LP1</strain>
    </source>
</reference>
<dbReference type="InterPro" id="IPR036390">
    <property type="entry name" value="WH_DNA-bd_sf"/>
</dbReference>
<keyword evidence="6" id="KW-1185">Reference proteome</keyword>
<dbReference type="Proteomes" id="UP000059672">
    <property type="component" value="Chromosome"/>
</dbReference>
<evidence type="ECO:0000256" key="3">
    <source>
        <dbReference type="ARBA" id="ARBA00023163"/>
    </source>
</evidence>
<dbReference type="InterPro" id="IPR051011">
    <property type="entry name" value="Metal_resp_trans_reg"/>
</dbReference>
<keyword evidence="3" id="KW-0804">Transcription</keyword>
<dbReference type="OrthoDB" id="9794330at2"/>
<gene>
    <name evidence="5" type="ORF">Lupro_02065</name>
</gene>
<dbReference type="STRING" id="1622118.Lupro_02065"/>
<dbReference type="InterPro" id="IPR011991">
    <property type="entry name" value="ArsR-like_HTH"/>
</dbReference>
<dbReference type="PANTHER" id="PTHR43132:SF2">
    <property type="entry name" value="ARSENICAL RESISTANCE OPERON REPRESSOR ARSR-RELATED"/>
    <property type="match status" value="1"/>
</dbReference>
<keyword evidence="1" id="KW-0805">Transcription regulation</keyword>
<protein>
    <recommendedName>
        <fullName evidence="4">HTH arsR-type domain-containing protein</fullName>
    </recommendedName>
</protein>
<dbReference type="PROSITE" id="PS50987">
    <property type="entry name" value="HTH_ARSR_2"/>
    <property type="match status" value="1"/>
</dbReference>
<dbReference type="PANTHER" id="PTHR43132">
    <property type="entry name" value="ARSENICAL RESISTANCE OPERON REPRESSOR ARSR-RELATED"/>
    <property type="match status" value="1"/>
</dbReference>
<dbReference type="RefSeq" id="WP_068205839.1">
    <property type="nucleotide sequence ID" value="NZ_CP013355.1"/>
</dbReference>